<dbReference type="Pfam" id="PF02879">
    <property type="entry name" value="PGM_PMM_II"/>
    <property type="match status" value="1"/>
</dbReference>
<dbReference type="InterPro" id="IPR005843">
    <property type="entry name" value="A-D-PHexomutase_C"/>
</dbReference>
<dbReference type="GO" id="GO:0000287">
    <property type="term" value="F:magnesium ion binding"/>
    <property type="evidence" value="ECO:0007669"/>
    <property type="project" value="InterPro"/>
</dbReference>
<gene>
    <name evidence="12" type="ORF">SAMN04488243_1258</name>
</gene>
<feature type="domain" description="Alpha-D-phosphohexomutase alpha/beta/alpha" evidence="10">
    <location>
        <begin position="196"/>
        <end position="302"/>
    </location>
</feature>
<dbReference type="STRING" id="482827.SAMN04488243_1258"/>
<dbReference type="RefSeq" id="WP_093007918.1">
    <property type="nucleotide sequence ID" value="NZ_FNBC01000025.1"/>
</dbReference>
<evidence type="ECO:0000256" key="3">
    <source>
        <dbReference type="ARBA" id="ARBA00022553"/>
    </source>
</evidence>
<dbReference type="EMBL" id="FNBC01000025">
    <property type="protein sequence ID" value="SDF09991.1"/>
    <property type="molecule type" value="Genomic_DNA"/>
</dbReference>
<dbReference type="InterPro" id="IPR005844">
    <property type="entry name" value="A-D-PHexomutase_a/b/a-I"/>
</dbReference>
<feature type="domain" description="Alpha-D-phosphohexomutase alpha/beta/alpha" evidence="9">
    <location>
        <begin position="27"/>
        <end position="166"/>
    </location>
</feature>
<dbReference type="InterPro" id="IPR016066">
    <property type="entry name" value="A-D-PHexomutase_CS"/>
</dbReference>
<evidence type="ECO:0000259" key="9">
    <source>
        <dbReference type="Pfam" id="PF02878"/>
    </source>
</evidence>
<dbReference type="AlphaFoldDB" id="A0A1G7IB96"/>
<dbReference type="InterPro" id="IPR036900">
    <property type="entry name" value="A-D-PHexomutase_C_sf"/>
</dbReference>
<dbReference type="SUPFAM" id="SSF55957">
    <property type="entry name" value="Phosphoglucomutase, C-terminal domain"/>
    <property type="match status" value="1"/>
</dbReference>
<feature type="domain" description="Alpha-D-phosphohexomutase C-terminal" evidence="8">
    <location>
        <begin position="468"/>
        <end position="516"/>
    </location>
</feature>
<dbReference type="GO" id="GO:0008973">
    <property type="term" value="F:phosphopentomutase activity"/>
    <property type="evidence" value="ECO:0007669"/>
    <property type="project" value="TreeGrafter"/>
</dbReference>
<name>A0A1G7IB96_9DEIN</name>
<proteinExistence type="inferred from homology"/>
<comment type="similarity">
    <text evidence="2 7">Belongs to the phosphohexose mutase family.</text>
</comment>
<dbReference type="PANTHER" id="PTHR45745">
    <property type="entry name" value="PHOSPHOMANNOMUTASE 45A"/>
    <property type="match status" value="1"/>
</dbReference>
<evidence type="ECO:0000313" key="13">
    <source>
        <dbReference type="Proteomes" id="UP000199446"/>
    </source>
</evidence>
<protein>
    <submittedName>
        <fullName evidence="12">Phosphoglucomutase</fullName>
    </submittedName>
</protein>
<sequence>MEPRDLLRLLLLYYEAKPDPENPLERVAFGTSGHRGSSLKATFTEAHVLAIAQAIADLRGSFGATGPLFLAKDTHALSEPAWATALSVFAANGIEVRTEAEGDHTPTPLVSLAILEHNAHHGAKADGVLLTPSHNPPEDGGFKYNPPTGGPADTRVTKAIEERANALLREGLKGVKRLPLKEALSRAKPFDYAGLYVERVGEAVDLEAIRASGLRIGVDPLGGASLRVWERLAERHGLPLEVVNPTLDPTFRFMPPDHDGKVRMDCSSPYAMAGLLALKDRFDLAVGNDPDADRHGIVTPRGLMNPNHYLAAAVHHLFTTRAWPGARVGKTAVTSALLDRVAKALGREVYETPVGFKYFVEGLLGGWLGFGGEESAGASFLRFDGRPFSTDKDGILLGLLAAEMTAKRGKAPDELYEELAGALGRPYYARKDLPLAPEAKARLARLSPSDVREKELAGEPILAVLTHAPGNGEPLGGLKVVTENAWFAARPSGTEDVAKVYAESFKGEDHLKAVLEAALSLVARVLA</sequence>
<reference evidence="13" key="1">
    <citation type="submission" date="2016-10" db="EMBL/GenBank/DDBJ databases">
        <authorList>
            <person name="Varghese N."/>
            <person name="Submissions S."/>
        </authorList>
    </citation>
    <scope>NUCLEOTIDE SEQUENCE [LARGE SCALE GENOMIC DNA]</scope>
    <source>
        <strain evidence="13">CGMCC 1.6992</strain>
    </source>
</reference>
<evidence type="ECO:0000256" key="4">
    <source>
        <dbReference type="ARBA" id="ARBA00022723"/>
    </source>
</evidence>
<dbReference type="InterPro" id="IPR016055">
    <property type="entry name" value="A-D-PHexomutase_a/b/a-I/II/III"/>
</dbReference>
<dbReference type="GO" id="GO:0005975">
    <property type="term" value="P:carbohydrate metabolic process"/>
    <property type="evidence" value="ECO:0007669"/>
    <property type="project" value="InterPro"/>
</dbReference>
<evidence type="ECO:0000259" key="11">
    <source>
        <dbReference type="Pfam" id="PF02880"/>
    </source>
</evidence>
<dbReference type="Pfam" id="PF02880">
    <property type="entry name" value="PGM_PMM_III"/>
    <property type="match status" value="1"/>
</dbReference>
<evidence type="ECO:0000256" key="2">
    <source>
        <dbReference type="ARBA" id="ARBA00010231"/>
    </source>
</evidence>
<evidence type="ECO:0000313" key="12">
    <source>
        <dbReference type="EMBL" id="SDF09991.1"/>
    </source>
</evidence>
<dbReference type="Gene3D" id="3.30.310.50">
    <property type="entry name" value="Alpha-D-phosphohexomutase, C-terminal domain"/>
    <property type="match status" value="1"/>
</dbReference>
<dbReference type="PROSITE" id="PS00710">
    <property type="entry name" value="PGM_PMM"/>
    <property type="match status" value="1"/>
</dbReference>
<organism evidence="12 13">
    <name type="scientific">Thermus arciformis</name>
    <dbReference type="NCBI Taxonomy" id="482827"/>
    <lineage>
        <taxon>Bacteria</taxon>
        <taxon>Thermotogati</taxon>
        <taxon>Deinococcota</taxon>
        <taxon>Deinococci</taxon>
        <taxon>Thermales</taxon>
        <taxon>Thermaceae</taxon>
        <taxon>Thermus</taxon>
    </lineage>
</organism>
<dbReference type="GO" id="GO:0006166">
    <property type="term" value="P:purine ribonucleoside salvage"/>
    <property type="evidence" value="ECO:0007669"/>
    <property type="project" value="TreeGrafter"/>
</dbReference>
<evidence type="ECO:0000256" key="1">
    <source>
        <dbReference type="ARBA" id="ARBA00001946"/>
    </source>
</evidence>
<dbReference type="OrthoDB" id="9806956at2"/>
<feature type="domain" description="Alpha-D-phosphohexomutase alpha/beta/alpha" evidence="11">
    <location>
        <begin position="305"/>
        <end position="419"/>
    </location>
</feature>
<keyword evidence="5 7" id="KW-0460">Magnesium</keyword>
<dbReference type="Pfam" id="PF02878">
    <property type="entry name" value="PGM_PMM_I"/>
    <property type="match status" value="1"/>
</dbReference>
<dbReference type="PANTHER" id="PTHR45745:SF1">
    <property type="entry name" value="PHOSPHOGLUCOMUTASE 2B-RELATED"/>
    <property type="match status" value="1"/>
</dbReference>
<keyword evidence="13" id="KW-1185">Reference proteome</keyword>
<evidence type="ECO:0000259" key="10">
    <source>
        <dbReference type="Pfam" id="PF02879"/>
    </source>
</evidence>
<dbReference type="SUPFAM" id="SSF53738">
    <property type="entry name" value="Phosphoglucomutase, first 3 domains"/>
    <property type="match status" value="3"/>
</dbReference>
<comment type="cofactor">
    <cofactor evidence="1">
        <name>Mg(2+)</name>
        <dbReference type="ChEBI" id="CHEBI:18420"/>
    </cofactor>
</comment>
<dbReference type="InterPro" id="IPR005846">
    <property type="entry name" value="A-D-PHexomutase_a/b/a-III"/>
</dbReference>
<keyword evidence="4 7" id="KW-0479">Metal-binding</keyword>
<dbReference type="Proteomes" id="UP000199446">
    <property type="component" value="Unassembled WGS sequence"/>
</dbReference>
<evidence type="ECO:0000259" key="8">
    <source>
        <dbReference type="Pfam" id="PF00408"/>
    </source>
</evidence>
<evidence type="ECO:0000256" key="7">
    <source>
        <dbReference type="RuleBase" id="RU004326"/>
    </source>
</evidence>
<dbReference type="Pfam" id="PF00408">
    <property type="entry name" value="PGM_PMM_IV"/>
    <property type="match status" value="1"/>
</dbReference>
<dbReference type="InterPro" id="IPR005845">
    <property type="entry name" value="A-D-PHexomutase_a/b/a-II"/>
</dbReference>
<keyword evidence="3" id="KW-0597">Phosphoprotein</keyword>
<evidence type="ECO:0000256" key="6">
    <source>
        <dbReference type="ARBA" id="ARBA00023235"/>
    </source>
</evidence>
<accession>A0A1G7IB96</accession>
<dbReference type="Gene3D" id="3.40.120.10">
    <property type="entry name" value="Alpha-D-Glucose-1,6-Bisphosphate, subunit A, domain 3"/>
    <property type="match status" value="3"/>
</dbReference>
<keyword evidence="6" id="KW-0413">Isomerase</keyword>
<evidence type="ECO:0000256" key="5">
    <source>
        <dbReference type="ARBA" id="ARBA00022842"/>
    </source>
</evidence>